<name>A0A397TF73_9GLOM</name>
<gene>
    <name evidence="1" type="ORF">C1645_733613</name>
</gene>
<sequence>MLISETVQVSQPPQIVNDCILEILLYLTNDHLTLYNCIRVNRIWCQLAIPLLWKNPFKSESPKIIQTLIQSLDAQWRNQLLRRRAFNSSLSSSLPSTLYNYSSFIQHFDFSSFKTSVTKWLFVLLNRNPKYVEMIFVYQLVGTYVFKNTRGFVSLNIEYDHNKINDDFDYYGDPGEIFDEEVTSNFLELYDISKFGNFKDAMANIESLKYTFLGFEPTYHQKDFIKAISGIFIKLNLCCDNIQNLIIHSFIENEFVEHINFVRNITSGIIKNQKNLQSISFFEEWRDEKGSDTFFSSLAEYQQTKNTLKSLKFRYFSDIGGLLPFLSIRHSLETLEFTKYFCDYDVLEFCTSHMNTIAPIHIKNLKFYQIRFDPIGTYNHIGSLHCDEFRKNIYMMNGKISTTFG</sequence>
<evidence type="ECO:0000313" key="1">
    <source>
        <dbReference type="EMBL" id="RIA95989.1"/>
    </source>
</evidence>
<dbReference type="SUPFAM" id="SSF81383">
    <property type="entry name" value="F-box domain"/>
    <property type="match status" value="1"/>
</dbReference>
<dbReference type="Proteomes" id="UP000265703">
    <property type="component" value="Unassembled WGS sequence"/>
</dbReference>
<accession>A0A397TF73</accession>
<dbReference type="OrthoDB" id="2319895at2759"/>
<dbReference type="AlphaFoldDB" id="A0A397TF73"/>
<organism evidence="1 2">
    <name type="scientific">Glomus cerebriforme</name>
    <dbReference type="NCBI Taxonomy" id="658196"/>
    <lineage>
        <taxon>Eukaryota</taxon>
        <taxon>Fungi</taxon>
        <taxon>Fungi incertae sedis</taxon>
        <taxon>Mucoromycota</taxon>
        <taxon>Glomeromycotina</taxon>
        <taxon>Glomeromycetes</taxon>
        <taxon>Glomerales</taxon>
        <taxon>Glomeraceae</taxon>
        <taxon>Glomus</taxon>
    </lineage>
</organism>
<dbReference type="EMBL" id="QKYT01000052">
    <property type="protein sequence ID" value="RIA95989.1"/>
    <property type="molecule type" value="Genomic_DNA"/>
</dbReference>
<reference evidence="1 2" key="1">
    <citation type="submission" date="2018-06" db="EMBL/GenBank/DDBJ databases">
        <title>Comparative genomics reveals the genomic features of Rhizophagus irregularis, R. cerebriforme, R. diaphanum and Gigaspora rosea, and their symbiotic lifestyle signature.</title>
        <authorList>
            <person name="Morin E."/>
            <person name="San Clemente H."/>
            <person name="Chen E.C.H."/>
            <person name="De La Providencia I."/>
            <person name="Hainaut M."/>
            <person name="Kuo A."/>
            <person name="Kohler A."/>
            <person name="Murat C."/>
            <person name="Tang N."/>
            <person name="Roy S."/>
            <person name="Loubradou J."/>
            <person name="Henrissat B."/>
            <person name="Grigoriev I.V."/>
            <person name="Corradi N."/>
            <person name="Roux C."/>
            <person name="Martin F.M."/>
        </authorList>
    </citation>
    <scope>NUCLEOTIDE SEQUENCE [LARGE SCALE GENOMIC DNA]</scope>
    <source>
        <strain evidence="1 2">DAOM 227022</strain>
    </source>
</reference>
<evidence type="ECO:0000313" key="2">
    <source>
        <dbReference type="Proteomes" id="UP000265703"/>
    </source>
</evidence>
<protein>
    <recommendedName>
        <fullName evidence="3">F-box domain-containing protein</fullName>
    </recommendedName>
</protein>
<proteinExistence type="predicted"/>
<comment type="caution">
    <text evidence="1">The sequence shown here is derived from an EMBL/GenBank/DDBJ whole genome shotgun (WGS) entry which is preliminary data.</text>
</comment>
<keyword evidence="2" id="KW-1185">Reference proteome</keyword>
<evidence type="ECO:0008006" key="3">
    <source>
        <dbReference type="Google" id="ProtNLM"/>
    </source>
</evidence>
<dbReference type="InterPro" id="IPR036047">
    <property type="entry name" value="F-box-like_dom_sf"/>
</dbReference>